<name>A0A4P7BW71_9GAMM</name>
<dbReference type="InterPro" id="IPR027417">
    <property type="entry name" value="P-loop_NTPase"/>
</dbReference>
<dbReference type="OrthoDB" id="7981249at2"/>
<proteinExistence type="predicted"/>
<reference evidence="1 2" key="1">
    <citation type="submission" date="2019-03" db="EMBL/GenBank/DDBJ databases">
        <title>The genome sequence of Nitrosococcus wardiae strain D1FHST reveals the archetypal metabolic capacity of ammonia-oxidizing Gammaproteobacteria.</title>
        <authorList>
            <person name="Wang L."/>
            <person name="Lim C.K."/>
            <person name="Hanson T.E."/>
            <person name="Dang H."/>
            <person name="Klotz M.G."/>
        </authorList>
    </citation>
    <scope>NUCLEOTIDE SEQUENCE [LARGE SCALE GENOMIC DNA]</scope>
    <source>
        <strain evidence="1 2">D1FHS</strain>
    </source>
</reference>
<protein>
    <recommendedName>
        <fullName evidence="3">Sulfotransferase family protein</fullName>
    </recommendedName>
</protein>
<sequence>MTASPQDKISELLIFLKAWWGRSGIFFGEGVNEKMKLQRLCYIHIPKTAGTAVTDVLQNIYPADKIFNATFMHEYTSVDPSVFHYYLLYKGHIHYSFAIETLPKDTQYITVLRDPVERVISLYFFIRNLPDDVLLDENLLEQQKAGIRLAKEKGIIEYLQASSLPGVMASTRNHQLKVLVDKKSFSQIRRNPEYVVDVAWSNIKNYFCYGIQEFLPFFIDELSTKLGSSKVTLRKVNQNTEKEQQIKLLQDSDLQHVKEVIEEYNQAEIMFYNRVKEEIVSRMQETEQIS</sequence>
<dbReference type="EMBL" id="CP038033">
    <property type="protein sequence ID" value="QBQ53547.1"/>
    <property type="molecule type" value="Genomic_DNA"/>
</dbReference>
<organism evidence="1 2">
    <name type="scientific">Nitrosococcus wardiae</name>
    <dbReference type="NCBI Taxonomy" id="1814290"/>
    <lineage>
        <taxon>Bacteria</taxon>
        <taxon>Pseudomonadati</taxon>
        <taxon>Pseudomonadota</taxon>
        <taxon>Gammaproteobacteria</taxon>
        <taxon>Chromatiales</taxon>
        <taxon>Chromatiaceae</taxon>
        <taxon>Nitrosococcus</taxon>
    </lineage>
</organism>
<gene>
    <name evidence="1" type="ORF">E3U44_02775</name>
</gene>
<dbReference type="SUPFAM" id="SSF52540">
    <property type="entry name" value="P-loop containing nucleoside triphosphate hydrolases"/>
    <property type="match status" value="1"/>
</dbReference>
<dbReference type="Gene3D" id="3.40.50.300">
    <property type="entry name" value="P-loop containing nucleotide triphosphate hydrolases"/>
    <property type="match status" value="1"/>
</dbReference>
<accession>A0A4P7BW71</accession>
<evidence type="ECO:0000313" key="2">
    <source>
        <dbReference type="Proteomes" id="UP000294325"/>
    </source>
</evidence>
<dbReference type="RefSeq" id="WP_134356561.1">
    <property type="nucleotide sequence ID" value="NZ_CP038033.1"/>
</dbReference>
<dbReference type="Proteomes" id="UP000294325">
    <property type="component" value="Chromosome"/>
</dbReference>
<evidence type="ECO:0008006" key="3">
    <source>
        <dbReference type="Google" id="ProtNLM"/>
    </source>
</evidence>
<keyword evidence="2" id="KW-1185">Reference proteome</keyword>
<dbReference type="AlphaFoldDB" id="A0A4P7BW71"/>
<dbReference type="KEGG" id="nwr:E3U44_02775"/>
<evidence type="ECO:0000313" key="1">
    <source>
        <dbReference type="EMBL" id="QBQ53547.1"/>
    </source>
</evidence>